<dbReference type="Gene3D" id="2.30.110.10">
    <property type="entry name" value="Electron Transport, Fmn-binding Protein, Chain A"/>
    <property type="match status" value="1"/>
</dbReference>
<dbReference type="SUPFAM" id="SSF50475">
    <property type="entry name" value="FMN-binding split barrel"/>
    <property type="match status" value="1"/>
</dbReference>
<evidence type="ECO:0000313" key="7">
    <source>
        <dbReference type="Proteomes" id="UP000776164"/>
    </source>
</evidence>
<name>A0ABS2L7F4_9MICO</name>
<dbReference type="InterPro" id="IPR011576">
    <property type="entry name" value="Pyridox_Oxase_N"/>
</dbReference>
<evidence type="ECO:0000256" key="2">
    <source>
        <dbReference type="ARBA" id="ARBA00022630"/>
    </source>
</evidence>
<protein>
    <submittedName>
        <fullName evidence="6">Pyridoxamine 5'-phosphate oxidase</fullName>
        <ecNumber evidence="6">1.4.3.5</ecNumber>
    </submittedName>
</protein>
<comment type="caution">
    <text evidence="6">The sequence shown here is derived from an EMBL/GenBank/DDBJ whole genome shotgun (WGS) entry which is preliminary data.</text>
</comment>
<dbReference type="RefSeq" id="WP_205110009.1">
    <property type="nucleotide sequence ID" value="NZ_BAAAHT010000015.1"/>
</dbReference>
<dbReference type="EMBL" id="JAFBBU010000001">
    <property type="protein sequence ID" value="MBM7472924.1"/>
    <property type="molecule type" value="Genomic_DNA"/>
</dbReference>
<reference evidence="6 7" key="1">
    <citation type="submission" date="2021-01" db="EMBL/GenBank/DDBJ databases">
        <title>Sequencing the genomes of 1000 actinobacteria strains.</title>
        <authorList>
            <person name="Klenk H.-P."/>
        </authorList>
    </citation>
    <scope>NUCLEOTIDE SEQUENCE [LARGE SCALE GENOMIC DNA]</scope>
    <source>
        <strain evidence="6 7">DSM 13057</strain>
    </source>
</reference>
<organism evidence="6 7">
    <name type="scientific">Subtercola frigoramans</name>
    <dbReference type="NCBI Taxonomy" id="120298"/>
    <lineage>
        <taxon>Bacteria</taxon>
        <taxon>Bacillati</taxon>
        <taxon>Actinomycetota</taxon>
        <taxon>Actinomycetes</taxon>
        <taxon>Micrococcales</taxon>
        <taxon>Microbacteriaceae</taxon>
        <taxon>Subtercola</taxon>
    </lineage>
</organism>
<feature type="domain" description="Pyridoxamine 5'-phosphate oxidase N-terminal" evidence="5">
    <location>
        <begin position="27"/>
        <end position="116"/>
    </location>
</feature>
<evidence type="ECO:0000256" key="1">
    <source>
        <dbReference type="ARBA" id="ARBA00001917"/>
    </source>
</evidence>
<dbReference type="Proteomes" id="UP000776164">
    <property type="component" value="Unassembled WGS sequence"/>
</dbReference>
<evidence type="ECO:0000313" key="6">
    <source>
        <dbReference type="EMBL" id="MBM7472924.1"/>
    </source>
</evidence>
<dbReference type="Pfam" id="PF01243">
    <property type="entry name" value="PNPOx_N"/>
    <property type="match status" value="1"/>
</dbReference>
<dbReference type="PANTHER" id="PTHR10851:SF0">
    <property type="entry name" value="PYRIDOXINE-5'-PHOSPHATE OXIDASE"/>
    <property type="match status" value="1"/>
</dbReference>
<evidence type="ECO:0000256" key="4">
    <source>
        <dbReference type="ARBA" id="ARBA00023002"/>
    </source>
</evidence>
<proteinExistence type="predicted"/>
<keyword evidence="3" id="KW-0288">FMN</keyword>
<gene>
    <name evidence="6" type="ORF">JOE66_002558</name>
</gene>
<dbReference type="InterPro" id="IPR012349">
    <property type="entry name" value="Split_barrel_FMN-bd"/>
</dbReference>
<dbReference type="InterPro" id="IPR000659">
    <property type="entry name" value="Pyridox_Oxase"/>
</dbReference>
<dbReference type="EC" id="1.4.3.5" evidence="6"/>
<accession>A0ABS2L7F4</accession>
<sequence>MTVSTTLVAAPFFQELVEWLPRHDEPARPLVALSTITADGYPDTRHVLLSEFDETGFYFHTDARSRKIAQLTTAPRASFAVAWPELGRQLVVLGDTEPAPVSEAQRAYANRSPYLKTLAWLNSAEFAVLPLEERVEAWRTFDEEHQSDSLLPPATWAGILLRPTRVTLWHAHPATASQRLEYTLEAEGTWASSILPG</sequence>
<keyword evidence="4 6" id="KW-0560">Oxidoreductase</keyword>
<dbReference type="PANTHER" id="PTHR10851">
    <property type="entry name" value="PYRIDOXINE-5-PHOSPHATE OXIDASE"/>
    <property type="match status" value="1"/>
</dbReference>
<keyword evidence="7" id="KW-1185">Reference proteome</keyword>
<keyword evidence="2" id="KW-0285">Flavoprotein</keyword>
<dbReference type="GO" id="GO:0004733">
    <property type="term" value="F:pyridoxamine phosphate oxidase activity"/>
    <property type="evidence" value="ECO:0007669"/>
    <property type="project" value="UniProtKB-EC"/>
</dbReference>
<comment type="cofactor">
    <cofactor evidence="1">
        <name>FMN</name>
        <dbReference type="ChEBI" id="CHEBI:58210"/>
    </cofactor>
</comment>
<evidence type="ECO:0000259" key="5">
    <source>
        <dbReference type="Pfam" id="PF01243"/>
    </source>
</evidence>
<evidence type="ECO:0000256" key="3">
    <source>
        <dbReference type="ARBA" id="ARBA00022643"/>
    </source>
</evidence>